<dbReference type="InterPro" id="IPR006162">
    <property type="entry name" value="Ppantetheine_attach_site"/>
</dbReference>
<dbReference type="PANTHER" id="PTHR42921">
    <property type="entry name" value="ACETOACETYL-COA SYNTHETASE"/>
    <property type="match status" value="1"/>
</dbReference>
<gene>
    <name evidence="8" type="ORF">BG61_12915</name>
</gene>
<evidence type="ECO:0000256" key="6">
    <source>
        <dbReference type="ARBA" id="ARBA00022840"/>
    </source>
</evidence>
<dbReference type="InterPro" id="IPR001031">
    <property type="entry name" value="Thioesterase"/>
</dbReference>
<proteinExistence type="inferred from homology"/>
<dbReference type="SUPFAM" id="SSF53474">
    <property type="entry name" value="alpha/beta-Hydrolases"/>
    <property type="match status" value="1"/>
</dbReference>
<dbReference type="EMBL" id="JFHC01000002">
    <property type="protein sequence ID" value="KDR44587.1"/>
    <property type="molecule type" value="Genomic_DNA"/>
</dbReference>
<evidence type="ECO:0000256" key="1">
    <source>
        <dbReference type="ARBA" id="ARBA00006432"/>
    </source>
</evidence>
<dbReference type="Pfam" id="PF00550">
    <property type="entry name" value="PP-binding"/>
    <property type="match status" value="1"/>
</dbReference>
<dbReference type="InterPro" id="IPR000873">
    <property type="entry name" value="AMP-dep_synth/lig_dom"/>
</dbReference>
<dbReference type="SMART" id="SM00824">
    <property type="entry name" value="PKS_TE"/>
    <property type="match status" value="1"/>
</dbReference>
<keyword evidence="9" id="KW-1185">Reference proteome</keyword>
<evidence type="ECO:0000256" key="3">
    <source>
        <dbReference type="ARBA" id="ARBA00022553"/>
    </source>
</evidence>
<dbReference type="Pfam" id="PF00501">
    <property type="entry name" value="AMP-binding"/>
    <property type="match status" value="1"/>
</dbReference>
<dbReference type="SUPFAM" id="SSF47336">
    <property type="entry name" value="ACP-like"/>
    <property type="match status" value="1"/>
</dbReference>
<comment type="similarity">
    <text evidence="1">Belongs to the ATP-dependent AMP-binding enzyme family.</text>
</comment>
<dbReference type="RefSeq" id="WP_051672233.1">
    <property type="nucleotide sequence ID" value="NZ_CADFFX010000008.1"/>
</dbReference>
<dbReference type="AlphaFoldDB" id="A0A069PVY6"/>
<keyword evidence="3" id="KW-0597">Phosphoprotein</keyword>
<reference evidence="8 9" key="1">
    <citation type="submission" date="2014-03" db="EMBL/GenBank/DDBJ databases">
        <title>Draft Genome Sequences of Four Burkholderia Strains.</title>
        <authorList>
            <person name="Liu X.Y."/>
            <person name="Li C.X."/>
            <person name="Xu J.H."/>
        </authorList>
    </citation>
    <scope>NUCLEOTIDE SEQUENCE [LARGE SCALE GENOMIC DNA]</scope>
    <source>
        <strain evidence="8 9">DSM 50014</strain>
    </source>
</reference>
<dbReference type="Proteomes" id="UP000027466">
    <property type="component" value="Unassembled WGS sequence"/>
</dbReference>
<dbReference type="STRING" id="60547.GCA_000751215_00727"/>
<keyword evidence="6" id="KW-0067">ATP-binding</keyword>
<dbReference type="GO" id="GO:0006629">
    <property type="term" value="P:lipid metabolic process"/>
    <property type="evidence" value="ECO:0007669"/>
    <property type="project" value="InterPro"/>
</dbReference>
<dbReference type="SMART" id="SM00823">
    <property type="entry name" value="PKS_PP"/>
    <property type="match status" value="1"/>
</dbReference>
<dbReference type="InterPro" id="IPR005914">
    <property type="entry name" value="Acac_CoA_synth"/>
</dbReference>
<dbReference type="NCBIfam" id="NF002937">
    <property type="entry name" value="PRK03584.1"/>
    <property type="match status" value="1"/>
</dbReference>
<dbReference type="InterPro" id="IPR029058">
    <property type="entry name" value="AB_hydrolase_fold"/>
</dbReference>
<dbReference type="InterPro" id="IPR042099">
    <property type="entry name" value="ANL_N_sf"/>
</dbReference>
<dbReference type="InterPro" id="IPR036736">
    <property type="entry name" value="ACP-like_sf"/>
</dbReference>
<dbReference type="Gene3D" id="3.40.50.1820">
    <property type="entry name" value="alpha/beta hydrolase"/>
    <property type="match status" value="1"/>
</dbReference>
<keyword evidence="5" id="KW-0547">Nucleotide-binding</keyword>
<accession>A0A069PVY6</accession>
<evidence type="ECO:0000256" key="5">
    <source>
        <dbReference type="ARBA" id="ARBA00022741"/>
    </source>
</evidence>
<dbReference type="SUPFAM" id="SSF56801">
    <property type="entry name" value="Acetyl-CoA synthetase-like"/>
    <property type="match status" value="1"/>
</dbReference>
<dbReference type="PROSITE" id="PS50075">
    <property type="entry name" value="CARRIER"/>
    <property type="match status" value="1"/>
</dbReference>
<evidence type="ECO:0000259" key="7">
    <source>
        <dbReference type="PROSITE" id="PS50075"/>
    </source>
</evidence>
<dbReference type="GO" id="GO:0030729">
    <property type="term" value="F:acetoacetate-CoA ligase activity"/>
    <property type="evidence" value="ECO:0007669"/>
    <property type="project" value="InterPro"/>
</dbReference>
<keyword evidence="4" id="KW-0436">Ligase</keyword>
<evidence type="ECO:0000256" key="4">
    <source>
        <dbReference type="ARBA" id="ARBA00022598"/>
    </source>
</evidence>
<dbReference type="GO" id="GO:0031177">
    <property type="term" value="F:phosphopantetheine binding"/>
    <property type="evidence" value="ECO:0007669"/>
    <property type="project" value="InterPro"/>
</dbReference>
<dbReference type="PROSITE" id="PS00455">
    <property type="entry name" value="AMP_BINDING"/>
    <property type="match status" value="1"/>
</dbReference>
<dbReference type="InterPro" id="IPR009081">
    <property type="entry name" value="PP-bd_ACP"/>
</dbReference>
<evidence type="ECO:0000313" key="9">
    <source>
        <dbReference type="Proteomes" id="UP000027466"/>
    </source>
</evidence>
<comment type="caution">
    <text evidence="8">The sequence shown here is derived from an EMBL/GenBank/DDBJ whole genome shotgun (WGS) entry which is preliminary data.</text>
</comment>
<dbReference type="InterPro" id="IPR020802">
    <property type="entry name" value="TesA-like"/>
</dbReference>
<dbReference type="Gene3D" id="1.10.1200.10">
    <property type="entry name" value="ACP-like"/>
    <property type="match status" value="1"/>
</dbReference>
<evidence type="ECO:0000256" key="2">
    <source>
        <dbReference type="ARBA" id="ARBA00022450"/>
    </source>
</evidence>
<feature type="domain" description="Carrier" evidence="7">
    <location>
        <begin position="685"/>
        <end position="760"/>
    </location>
</feature>
<dbReference type="InterPro" id="IPR020845">
    <property type="entry name" value="AMP-binding_CS"/>
</dbReference>
<dbReference type="InterPro" id="IPR045851">
    <property type="entry name" value="AMP-bd_C_sf"/>
</dbReference>
<evidence type="ECO:0000313" key="8">
    <source>
        <dbReference type="EMBL" id="KDR44587.1"/>
    </source>
</evidence>
<dbReference type="Gene3D" id="3.40.50.12780">
    <property type="entry name" value="N-terminal domain of ligase-like"/>
    <property type="match status" value="1"/>
</dbReference>
<dbReference type="Gene3D" id="3.30.300.30">
    <property type="match status" value="1"/>
</dbReference>
<organism evidence="8 9">
    <name type="scientific">Caballeronia glathei</name>
    <dbReference type="NCBI Taxonomy" id="60547"/>
    <lineage>
        <taxon>Bacteria</taxon>
        <taxon>Pseudomonadati</taxon>
        <taxon>Pseudomonadota</taxon>
        <taxon>Betaproteobacteria</taxon>
        <taxon>Burkholderiales</taxon>
        <taxon>Burkholderiaceae</taxon>
        <taxon>Caballeronia</taxon>
    </lineage>
</organism>
<keyword evidence="2" id="KW-0596">Phosphopantetheine</keyword>
<dbReference type="GO" id="GO:0005524">
    <property type="term" value="F:ATP binding"/>
    <property type="evidence" value="ECO:0007669"/>
    <property type="project" value="UniProtKB-KW"/>
</dbReference>
<dbReference type="NCBIfam" id="TIGR01217">
    <property type="entry name" value="ac_ac_CoA_syn"/>
    <property type="match status" value="1"/>
</dbReference>
<name>A0A069PVY6_9BURK</name>
<dbReference type="Pfam" id="PF00975">
    <property type="entry name" value="Thioesterase"/>
    <property type="match status" value="1"/>
</dbReference>
<dbReference type="PANTHER" id="PTHR42921:SF1">
    <property type="entry name" value="ACETOACETYL-COA SYNTHETASE"/>
    <property type="match status" value="1"/>
</dbReference>
<protein>
    <submittedName>
        <fullName evidence="8">Acetoacetyl-CoA synthase</fullName>
    </submittedName>
</protein>
<sequence>MKRLDLPVATRRPAADAARIPAYIGTPERIAASQMTAFTTVFQTHTGRTFASHADLHDFSVREFRTFWHCFLHWTPGIDWSGDAEPVCVGDECEHATFFPNVTLNYADNLLGLSIAGADAPAITACHADGSHVRMTRGELRERVARLAQALAELGLREGDRVAGVMRNDADAVVTALAVTALGATLSTAAPEMGVETLFDRFAQLEPRMLVAHTAPRAFDIGMPVADKIAALAAGLPALAGVVSLDDEALRGRVAQPLHTLDALIGRGDASRFVWRRFAFNHPLFIMFSSGTTGRPKCIVHGAGGSLLEHLKEHRLHSDLRPGERMYFHTSCAWMMWNWQLSALASGVEIVTYDGPIASVDTLWRLVADERINVFGTSPAYLRMCEDAGLVPARQFDLGALRAMMSTGAVLYDSQFDWVHANVKHLQMQSISGGTDILGCFVLGNPNLPVYTGEAQCRSLALDVEAWEDGAQTSGTGQLVCVNPFPSRPLGFHNDASGAGFHAAYFAANPGVWTHGDIIGFSQEGSARLHGRSDGVLVVRGINVGPGEIYRVLNDVHEIREALVVQQRPRAADAGGNTAETGDLQRMVLLVTLQPGARLCGALIARIRRELVRRTSPAHVPDVIAAVDELPFTHNGKLSEAAARNAVNGLPVGNTAALRNPACLDAIRDHAALKEAADERPAPVDSREELERSLTAQWEKRFGFGPIGRDDNFFELGGHSLLAARLLADVKESTGRALPLATLLLAPTIAQLAAAIDDGTPQPTEVLVRMRDGNGRPLFFVHSVTGSVMECGTLVGTLQNGRPVYGLQALGLDGEAPPQRRVEEMAKTYVQKMRTVQPRGPYALVGYSFGGLIAFEIAQQLIGAGERLEMVCLLDTYVHESCLPWMAWLAHQRDCVRRQVSELRTLPATVRMRHLADKLMAAADHALMRFGRASRREEPEPDDLPPVLRGIRAAFSAAMKNYCPRPYEGSPILYVRAMVAQRERGDPLPLWRRVARAGLIIAEVSGDHNEMIVEPNVKRVAAALDRGAELAAGSSVRDIARESKPPRATLLH</sequence>
<dbReference type="InterPro" id="IPR020806">
    <property type="entry name" value="PKS_PP-bd"/>
</dbReference>
<dbReference type="PROSITE" id="PS00012">
    <property type="entry name" value="PHOSPHOPANTETHEINE"/>
    <property type="match status" value="1"/>
</dbReference>